<dbReference type="Proteomes" id="UP000324632">
    <property type="component" value="Chromosome 21"/>
</dbReference>
<reference evidence="1 2" key="1">
    <citation type="journal article" date="2019" name="Mol. Ecol. Resour.">
        <title>Chromosome-level genome assembly of Triplophysa tibetana, a fish adapted to the harsh high-altitude environment of the Tibetan Plateau.</title>
        <authorList>
            <person name="Yang X."/>
            <person name="Liu H."/>
            <person name="Ma Z."/>
            <person name="Zou Y."/>
            <person name="Zou M."/>
            <person name="Mao Y."/>
            <person name="Li X."/>
            <person name="Wang H."/>
            <person name="Chen T."/>
            <person name="Wang W."/>
            <person name="Yang R."/>
        </authorList>
    </citation>
    <scope>NUCLEOTIDE SEQUENCE [LARGE SCALE GENOMIC DNA]</scope>
    <source>
        <strain evidence="1">TTIB1903HZAU</strain>
        <tissue evidence="1">Muscle</tissue>
    </source>
</reference>
<organism evidence="1 2">
    <name type="scientific">Triplophysa tibetana</name>
    <dbReference type="NCBI Taxonomy" id="1572043"/>
    <lineage>
        <taxon>Eukaryota</taxon>
        <taxon>Metazoa</taxon>
        <taxon>Chordata</taxon>
        <taxon>Craniata</taxon>
        <taxon>Vertebrata</taxon>
        <taxon>Euteleostomi</taxon>
        <taxon>Actinopterygii</taxon>
        <taxon>Neopterygii</taxon>
        <taxon>Teleostei</taxon>
        <taxon>Ostariophysi</taxon>
        <taxon>Cypriniformes</taxon>
        <taxon>Nemacheilidae</taxon>
        <taxon>Triplophysa</taxon>
    </lineage>
</organism>
<sequence>MWLAVKVLPKQIHQRQANLHLELHSLSHPEALAEVKKAKLEGERQQGRKNDVGMPKEMPTLLGQETLVTVERGAPSRQVWRNNGMKVS</sequence>
<protein>
    <submittedName>
        <fullName evidence="1">Uncharacterized protein</fullName>
    </submittedName>
</protein>
<dbReference type="AlphaFoldDB" id="A0A5A9N8L7"/>
<proteinExistence type="predicted"/>
<keyword evidence="2" id="KW-1185">Reference proteome</keyword>
<comment type="caution">
    <text evidence="1">The sequence shown here is derived from an EMBL/GenBank/DDBJ whole genome shotgun (WGS) entry which is preliminary data.</text>
</comment>
<accession>A0A5A9N8L7</accession>
<evidence type="ECO:0000313" key="2">
    <source>
        <dbReference type="Proteomes" id="UP000324632"/>
    </source>
</evidence>
<dbReference type="EMBL" id="SOYY01000021">
    <property type="protein sequence ID" value="KAA0706050.1"/>
    <property type="molecule type" value="Genomic_DNA"/>
</dbReference>
<gene>
    <name evidence="1" type="ORF">E1301_Tti016851</name>
</gene>
<name>A0A5A9N8L7_9TELE</name>
<evidence type="ECO:0000313" key="1">
    <source>
        <dbReference type="EMBL" id="KAA0706050.1"/>
    </source>
</evidence>